<protein>
    <submittedName>
        <fullName evidence="1">Uncharacterized protein</fullName>
    </submittedName>
</protein>
<evidence type="ECO:0000313" key="1">
    <source>
        <dbReference type="EMBL" id="KAJ8013116.1"/>
    </source>
</evidence>
<name>A0ACC2HBJ9_DALPE</name>
<evidence type="ECO:0000313" key="2">
    <source>
        <dbReference type="Proteomes" id="UP001157502"/>
    </source>
</evidence>
<accession>A0ACC2HBJ9</accession>
<reference evidence="1" key="1">
    <citation type="submission" date="2021-05" db="EMBL/GenBank/DDBJ databases">
        <authorList>
            <person name="Pan Q."/>
            <person name="Jouanno E."/>
            <person name="Zahm M."/>
            <person name="Klopp C."/>
            <person name="Cabau C."/>
            <person name="Louis A."/>
            <person name="Berthelot C."/>
            <person name="Parey E."/>
            <person name="Roest Crollius H."/>
            <person name="Montfort J."/>
            <person name="Robinson-Rechavi M."/>
            <person name="Bouchez O."/>
            <person name="Lampietro C."/>
            <person name="Lopez Roques C."/>
            <person name="Donnadieu C."/>
            <person name="Postlethwait J."/>
            <person name="Bobe J."/>
            <person name="Dillon D."/>
            <person name="Chandos A."/>
            <person name="von Hippel F."/>
            <person name="Guiguen Y."/>
        </authorList>
    </citation>
    <scope>NUCLEOTIDE SEQUENCE</scope>
    <source>
        <strain evidence="1">YG-Jan2019</strain>
    </source>
</reference>
<proteinExistence type="predicted"/>
<comment type="caution">
    <text evidence="1">The sequence shown here is derived from an EMBL/GenBank/DDBJ whole genome shotgun (WGS) entry which is preliminary data.</text>
</comment>
<dbReference type="EMBL" id="CM055731">
    <property type="protein sequence ID" value="KAJ8013116.1"/>
    <property type="molecule type" value="Genomic_DNA"/>
</dbReference>
<organism evidence="1 2">
    <name type="scientific">Dallia pectoralis</name>
    <name type="common">Alaska blackfish</name>
    <dbReference type="NCBI Taxonomy" id="75939"/>
    <lineage>
        <taxon>Eukaryota</taxon>
        <taxon>Metazoa</taxon>
        <taxon>Chordata</taxon>
        <taxon>Craniata</taxon>
        <taxon>Vertebrata</taxon>
        <taxon>Euteleostomi</taxon>
        <taxon>Actinopterygii</taxon>
        <taxon>Neopterygii</taxon>
        <taxon>Teleostei</taxon>
        <taxon>Protacanthopterygii</taxon>
        <taxon>Esociformes</taxon>
        <taxon>Umbridae</taxon>
        <taxon>Dallia</taxon>
    </lineage>
</organism>
<keyword evidence="2" id="KW-1185">Reference proteome</keyword>
<sequence>MFASDLFLPGKNHRQECFGSTIPRSSSTDPFRTPAPAEQFWRHVSDQLFCRRKTKKRNTWLLSQDLSESGLSAAVSVGSSRVVTGQRLDV</sequence>
<gene>
    <name evidence="1" type="ORF">DPEC_G00049950</name>
</gene>
<dbReference type="Proteomes" id="UP001157502">
    <property type="component" value="Chromosome 4"/>
</dbReference>